<keyword evidence="2" id="KW-1185">Reference proteome</keyword>
<dbReference type="OrthoDB" id="9796845at2"/>
<evidence type="ECO:0000313" key="1">
    <source>
        <dbReference type="EMBL" id="TWR29347.1"/>
    </source>
</evidence>
<dbReference type="InterPro" id="IPR018775">
    <property type="entry name" value="RlaP"/>
</dbReference>
<protein>
    <submittedName>
        <fullName evidence="1">Nucleotidyltransferase domain-containing protein</fullName>
    </submittedName>
</protein>
<organism evidence="1 2">
    <name type="scientific">Mucilaginibacter pallidiroseus</name>
    <dbReference type="NCBI Taxonomy" id="2599295"/>
    <lineage>
        <taxon>Bacteria</taxon>
        <taxon>Pseudomonadati</taxon>
        <taxon>Bacteroidota</taxon>
        <taxon>Sphingobacteriia</taxon>
        <taxon>Sphingobacteriales</taxon>
        <taxon>Sphingobacteriaceae</taxon>
        <taxon>Mucilaginibacter</taxon>
    </lineage>
</organism>
<comment type="caution">
    <text evidence="1">The sequence shown here is derived from an EMBL/GenBank/DDBJ whole genome shotgun (WGS) entry which is preliminary data.</text>
</comment>
<dbReference type="AlphaFoldDB" id="A0A563UDA3"/>
<dbReference type="Proteomes" id="UP000320042">
    <property type="component" value="Unassembled WGS sequence"/>
</dbReference>
<proteinExistence type="predicted"/>
<dbReference type="PANTHER" id="PTHR34817:SF2">
    <property type="entry name" value="NUCLEOTIDYLTRANSFERASE"/>
    <property type="match status" value="1"/>
</dbReference>
<evidence type="ECO:0000313" key="2">
    <source>
        <dbReference type="Proteomes" id="UP000320042"/>
    </source>
</evidence>
<reference evidence="1 2" key="1">
    <citation type="submission" date="2019-07" db="EMBL/GenBank/DDBJ databases">
        <authorList>
            <person name="Kim J."/>
        </authorList>
    </citation>
    <scope>NUCLEOTIDE SEQUENCE [LARGE SCALE GENOMIC DNA]</scope>
    <source>
        <strain evidence="2">dk17</strain>
    </source>
</reference>
<dbReference type="Pfam" id="PF10127">
    <property type="entry name" value="RlaP"/>
    <property type="match status" value="1"/>
</dbReference>
<dbReference type="EMBL" id="VOEJ01000004">
    <property type="protein sequence ID" value="TWR29347.1"/>
    <property type="molecule type" value="Genomic_DNA"/>
</dbReference>
<sequence length="251" mass="29126">MQAMIKEKLKELQSTHHIKLLYACESGSRAWGFKSPDSDFDVRFIYAGNVDSYLSITELRDVIDLPVNDLLDIGGWDIKKALKLFLKSNSPLYEWLQSPIVYREDYGFAEELRSLMHKYYSLKAGGNHYLSMAINTFNNDLQESEVKIKRYFYGLRSALACKWIVEKHELPPMEFDRLRVLVNESNFQTEVNNLLKLKAISDEKTLVKAVPILNTWISDVIENCKLQVEQLPTTKNTTNELDIIFRKYISA</sequence>
<name>A0A563UDA3_9SPHI</name>
<keyword evidence="1" id="KW-0808">Transferase</keyword>
<accession>A0A563UDA3</accession>
<dbReference type="GO" id="GO:0016740">
    <property type="term" value="F:transferase activity"/>
    <property type="evidence" value="ECO:0007669"/>
    <property type="project" value="UniProtKB-KW"/>
</dbReference>
<gene>
    <name evidence="1" type="ORF">FPZ43_10350</name>
</gene>
<dbReference type="PANTHER" id="PTHR34817">
    <property type="entry name" value="NUCLEOTIDYLTRANSFERASE"/>
    <property type="match status" value="1"/>
</dbReference>